<dbReference type="EMBL" id="BMMK01000002">
    <property type="protein sequence ID" value="GGM39445.1"/>
    <property type="molecule type" value="Genomic_DNA"/>
</dbReference>
<sequence>MTHIPPATGDAPAYVTAIQDALHRHGMYTVAARRKDIVDRGTDVDRDTYRITALRFTGALTFMVNIRCDARDRFTIATIGGNLLHIVSDVKSAWSAALEELYEQITMVCDWEL</sequence>
<gene>
    <name evidence="1" type="ORF">GCM10012275_07890</name>
</gene>
<protein>
    <submittedName>
        <fullName evidence="1">Uncharacterized protein</fullName>
    </submittedName>
</protein>
<comment type="caution">
    <text evidence="1">The sequence shown here is derived from an EMBL/GenBank/DDBJ whole genome shotgun (WGS) entry which is preliminary data.</text>
</comment>
<reference evidence="1" key="1">
    <citation type="journal article" date="2014" name="Int. J. Syst. Evol. Microbiol.">
        <title>Complete genome sequence of Corynebacterium casei LMG S-19264T (=DSM 44701T), isolated from a smear-ripened cheese.</title>
        <authorList>
            <consortium name="US DOE Joint Genome Institute (JGI-PGF)"/>
            <person name="Walter F."/>
            <person name="Albersmeier A."/>
            <person name="Kalinowski J."/>
            <person name="Ruckert C."/>
        </authorList>
    </citation>
    <scope>NUCLEOTIDE SEQUENCE</scope>
    <source>
        <strain evidence="1">CGMCC 4.5737</strain>
    </source>
</reference>
<keyword evidence="2" id="KW-1185">Reference proteome</keyword>
<evidence type="ECO:0000313" key="2">
    <source>
        <dbReference type="Proteomes" id="UP000637578"/>
    </source>
</evidence>
<dbReference type="Proteomes" id="UP000637578">
    <property type="component" value="Unassembled WGS sequence"/>
</dbReference>
<reference evidence="1" key="2">
    <citation type="submission" date="2020-09" db="EMBL/GenBank/DDBJ databases">
        <authorList>
            <person name="Sun Q."/>
            <person name="Zhou Y."/>
        </authorList>
    </citation>
    <scope>NUCLEOTIDE SEQUENCE</scope>
    <source>
        <strain evidence="1">CGMCC 4.5737</strain>
    </source>
</reference>
<proteinExistence type="predicted"/>
<name>A0A8J3CCI1_9PSEU</name>
<accession>A0A8J3CCI1</accession>
<evidence type="ECO:0000313" key="1">
    <source>
        <dbReference type="EMBL" id="GGM39445.1"/>
    </source>
</evidence>
<organism evidence="1 2">
    <name type="scientific">Longimycelium tulufanense</name>
    <dbReference type="NCBI Taxonomy" id="907463"/>
    <lineage>
        <taxon>Bacteria</taxon>
        <taxon>Bacillati</taxon>
        <taxon>Actinomycetota</taxon>
        <taxon>Actinomycetes</taxon>
        <taxon>Pseudonocardiales</taxon>
        <taxon>Pseudonocardiaceae</taxon>
        <taxon>Longimycelium</taxon>
    </lineage>
</organism>
<dbReference type="AlphaFoldDB" id="A0A8J3CCI1"/>